<evidence type="ECO:0000256" key="1">
    <source>
        <dbReference type="SAM" id="Phobius"/>
    </source>
</evidence>
<organism evidence="3 4">
    <name type="scientific">Actinoplanes lobatus</name>
    <dbReference type="NCBI Taxonomy" id="113568"/>
    <lineage>
        <taxon>Bacteria</taxon>
        <taxon>Bacillati</taxon>
        <taxon>Actinomycetota</taxon>
        <taxon>Actinomycetes</taxon>
        <taxon>Micromonosporales</taxon>
        <taxon>Micromonosporaceae</taxon>
        <taxon>Actinoplanes</taxon>
    </lineage>
</organism>
<proteinExistence type="predicted"/>
<feature type="transmembrane region" description="Helical" evidence="1">
    <location>
        <begin position="272"/>
        <end position="291"/>
    </location>
</feature>
<keyword evidence="5" id="KW-1185">Reference proteome</keyword>
<reference evidence="3 4" key="1">
    <citation type="submission" date="2020-08" db="EMBL/GenBank/DDBJ databases">
        <title>Sequencing the genomes of 1000 actinobacteria strains.</title>
        <authorList>
            <person name="Klenk H.-P."/>
        </authorList>
    </citation>
    <scope>NUCLEOTIDE SEQUENCE [LARGE SCALE GENOMIC DNA]</scope>
    <source>
        <strain evidence="3 4">DSM 43150</strain>
    </source>
</reference>
<protein>
    <submittedName>
        <fullName evidence="3">MFS family permease</fullName>
    </submittedName>
</protein>
<feature type="transmembrane region" description="Helical" evidence="1">
    <location>
        <begin position="175"/>
        <end position="195"/>
    </location>
</feature>
<dbReference type="InterPro" id="IPR036259">
    <property type="entry name" value="MFS_trans_sf"/>
</dbReference>
<dbReference type="Proteomes" id="UP000631312">
    <property type="component" value="Unassembled WGS sequence"/>
</dbReference>
<evidence type="ECO:0000313" key="2">
    <source>
        <dbReference type="EMBL" id="GIE45669.1"/>
    </source>
</evidence>
<keyword evidence="1" id="KW-0812">Transmembrane</keyword>
<sequence length="387" mass="38199">MIGTARHSGDVAIETPARASGPDLSVGVALAVVGYLLTGIGGLIAVLARDLAVPVQSLTWISSAFAIGLLVVAPLGGLILRRGPGLALRAAALIVAAGATLLALAPNLATAVAAATLTGLGTATIVLAAPALLTGPTAGFRLTRVNGAASAAAILAPAGYAGLEQLGLDGRLALLATLPLLLVVVTRPVPGTAAAQPAEIPSAAGRPPTGVLALRWSRLVLVVGLEFCFTVFAVTRLRNTGAPMATAAALAIAFPLGMALGRTFGSRLIQRIPAIPLGAGLAAAAGLVTALTESSTATTLALLAAGLGVAPLYPLGLADLMATPGLHRTAGASLGAFASGVAILIAPNLLARLAVTTDLRAAFLVTVPLAAAAVATWLLDRRRSVTP</sequence>
<dbReference type="EMBL" id="BOMP01000169">
    <property type="protein sequence ID" value="GIE45669.1"/>
    <property type="molecule type" value="Genomic_DNA"/>
</dbReference>
<feature type="transmembrane region" description="Helical" evidence="1">
    <location>
        <begin position="145"/>
        <end position="163"/>
    </location>
</feature>
<accession>A0A7W7HJT0</accession>
<dbReference type="RefSeq" id="WP_188123821.1">
    <property type="nucleotide sequence ID" value="NZ_BOMP01000169.1"/>
</dbReference>
<comment type="caution">
    <text evidence="3">The sequence shown here is derived from an EMBL/GenBank/DDBJ whole genome shotgun (WGS) entry which is preliminary data.</text>
</comment>
<dbReference type="Gene3D" id="1.20.1250.20">
    <property type="entry name" value="MFS general substrate transporter like domains"/>
    <property type="match status" value="1"/>
</dbReference>
<evidence type="ECO:0000313" key="3">
    <source>
        <dbReference type="EMBL" id="MBB4751853.1"/>
    </source>
</evidence>
<feature type="transmembrane region" description="Helical" evidence="1">
    <location>
        <begin position="361"/>
        <end position="379"/>
    </location>
</feature>
<feature type="transmembrane region" description="Helical" evidence="1">
    <location>
        <begin position="216"/>
        <end position="235"/>
    </location>
</feature>
<evidence type="ECO:0000313" key="5">
    <source>
        <dbReference type="Proteomes" id="UP000631312"/>
    </source>
</evidence>
<keyword evidence="1" id="KW-0472">Membrane</keyword>
<gene>
    <name evidence="2" type="ORF">Alo02nite_85670</name>
    <name evidence="3" type="ORF">BJ964_006014</name>
</gene>
<feature type="transmembrane region" description="Helical" evidence="1">
    <location>
        <begin position="86"/>
        <end position="105"/>
    </location>
</feature>
<feature type="transmembrane region" description="Helical" evidence="1">
    <location>
        <begin position="60"/>
        <end position="79"/>
    </location>
</feature>
<feature type="transmembrane region" description="Helical" evidence="1">
    <location>
        <begin position="297"/>
        <end position="318"/>
    </location>
</feature>
<dbReference type="AlphaFoldDB" id="A0A7W7HJT0"/>
<dbReference type="SUPFAM" id="SSF103473">
    <property type="entry name" value="MFS general substrate transporter"/>
    <property type="match status" value="1"/>
</dbReference>
<feature type="transmembrane region" description="Helical" evidence="1">
    <location>
        <begin position="26"/>
        <end position="48"/>
    </location>
</feature>
<feature type="transmembrane region" description="Helical" evidence="1">
    <location>
        <begin position="330"/>
        <end position="355"/>
    </location>
</feature>
<feature type="transmembrane region" description="Helical" evidence="1">
    <location>
        <begin position="241"/>
        <end position="260"/>
    </location>
</feature>
<name>A0A7W7HJT0_9ACTN</name>
<keyword evidence="1" id="KW-1133">Transmembrane helix</keyword>
<feature type="transmembrane region" description="Helical" evidence="1">
    <location>
        <begin position="111"/>
        <end position="133"/>
    </location>
</feature>
<evidence type="ECO:0000313" key="4">
    <source>
        <dbReference type="Proteomes" id="UP000590511"/>
    </source>
</evidence>
<dbReference type="Proteomes" id="UP000590511">
    <property type="component" value="Unassembled WGS sequence"/>
</dbReference>
<dbReference type="EMBL" id="JACHNC010000001">
    <property type="protein sequence ID" value="MBB4751853.1"/>
    <property type="molecule type" value="Genomic_DNA"/>
</dbReference>
<reference evidence="2 5" key="2">
    <citation type="submission" date="2021-01" db="EMBL/GenBank/DDBJ databases">
        <title>Whole genome shotgun sequence of Actinoplanes lobatus NBRC 12513.</title>
        <authorList>
            <person name="Komaki H."/>
            <person name="Tamura T."/>
        </authorList>
    </citation>
    <scope>NUCLEOTIDE SEQUENCE [LARGE SCALE GENOMIC DNA]</scope>
    <source>
        <strain evidence="2 5">NBRC 12513</strain>
    </source>
</reference>